<evidence type="ECO:0000313" key="2">
    <source>
        <dbReference type="Proteomes" id="UP000594800"/>
    </source>
</evidence>
<keyword evidence="2" id="KW-1185">Reference proteome</keyword>
<proteinExistence type="predicted"/>
<dbReference type="KEGG" id="poz:I0K15_15580"/>
<dbReference type="InterPro" id="IPR006311">
    <property type="entry name" value="TAT_signal"/>
</dbReference>
<organism evidence="1 2">
    <name type="scientific">Pontivivens ytuae</name>
    <dbReference type="NCBI Taxonomy" id="2789856"/>
    <lineage>
        <taxon>Bacteria</taxon>
        <taxon>Pseudomonadati</taxon>
        <taxon>Pseudomonadota</taxon>
        <taxon>Alphaproteobacteria</taxon>
        <taxon>Rhodobacterales</taxon>
        <taxon>Paracoccaceae</taxon>
        <taxon>Pontivivens</taxon>
    </lineage>
</organism>
<protein>
    <submittedName>
        <fullName evidence="1">Twin-arginine translocation pathway signal protein</fullName>
    </submittedName>
</protein>
<dbReference type="AlphaFoldDB" id="A0A7S9LQ62"/>
<accession>A0A7S9LQ62</accession>
<dbReference type="RefSeq" id="WP_196102413.1">
    <property type="nucleotide sequence ID" value="NZ_CP064942.1"/>
</dbReference>
<gene>
    <name evidence="1" type="ORF">I0K15_15580</name>
</gene>
<dbReference type="PROSITE" id="PS51318">
    <property type="entry name" value="TAT"/>
    <property type="match status" value="1"/>
</dbReference>
<dbReference type="Proteomes" id="UP000594800">
    <property type="component" value="Chromosome"/>
</dbReference>
<evidence type="ECO:0000313" key="1">
    <source>
        <dbReference type="EMBL" id="QPH53202.1"/>
    </source>
</evidence>
<name>A0A7S9LQ62_9RHOB</name>
<dbReference type="EMBL" id="CP064942">
    <property type="protein sequence ID" value="QPH53202.1"/>
    <property type="molecule type" value="Genomic_DNA"/>
</dbReference>
<reference evidence="1 2" key="1">
    <citation type="submission" date="2020-11" db="EMBL/GenBank/DDBJ databases">
        <title>Description of Pontivivens ytuae sp. nov. isolated from deep sea sediment of Mariana Trench.</title>
        <authorList>
            <person name="Wang Z."/>
            <person name="Sun Q.-L."/>
            <person name="Xu X.-D."/>
            <person name="Tang Y.-Z."/>
            <person name="Zhang J."/>
        </authorList>
    </citation>
    <scope>NUCLEOTIDE SEQUENCE [LARGE SCALE GENOMIC DNA]</scope>
    <source>
        <strain evidence="1 2">MT2928</strain>
    </source>
</reference>
<sequence length="62" mass="6385">MSDTPETGRRSFLKLAATAPVAAAATATGTAAVAEETTTPDDTSVRMVKTAHVEAYLASARF</sequence>